<organism evidence="6 7">
    <name type="scientific">Cupriavidus malaysiensis</name>
    <dbReference type="NCBI Taxonomy" id="367825"/>
    <lineage>
        <taxon>Bacteria</taxon>
        <taxon>Pseudomonadati</taxon>
        <taxon>Pseudomonadota</taxon>
        <taxon>Betaproteobacteria</taxon>
        <taxon>Burkholderiales</taxon>
        <taxon>Burkholderiaceae</taxon>
        <taxon>Cupriavidus</taxon>
    </lineage>
</organism>
<dbReference type="SUPFAM" id="SSF53850">
    <property type="entry name" value="Periplasmic binding protein-like II"/>
    <property type="match status" value="1"/>
</dbReference>
<protein>
    <submittedName>
        <fullName evidence="6">LysR family transcriptional regulator</fullName>
    </submittedName>
</protein>
<dbReference type="PROSITE" id="PS50931">
    <property type="entry name" value="HTH_LYSR"/>
    <property type="match status" value="1"/>
</dbReference>
<keyword evidence="2" id="KW-0805">Transcription regulation</keyword>
<dbReference type="Proteomes" id="UP000177515">
    <property type="component" value="Chromosome 1"/>
</dbReference>
<comment type="similarity">
    <text evidence="1">Belongs to the LysR transcriptional regulatory family.</text>
</comment>
<dbReference type="PANTHER" id="PTHR30537">
    <property type="entry name" value="HTH-TYPE TRANSCRIPTIONAL REGULATOR"/>
    <property type="match status" value="1"/>
</dbReference>
<evidence type="ECO:0000313" key="6">
    <source>
        <dbReference type="EMBL" id="AOZ08253.1"/>
    </source>
</evidence>
<sequence>MDLNLIQAFADIVEAGNLAEAGRRRGVTRSQVSRQLRELETQAGAQLMRRTTRRLELTEAGHALYQHGLRILREVAAAQAEIDSLGKTLRGHVRLSVPTGLGDSFVAPLLLRFAARHPGITLRVFFANRVVDLISAEIDVALKVTSEPPLDHVAREVCEIGWQLFASPDYLARAGTPLTPADLASCQFLCPPYPGRRFALRLERDGQREEVSLSPHLQSEHFPFLLRAVREHHGVALLPAYAGWEDVHAGRLVRVLPAWQPEGLGSRLYLITTPSVHPTLATRALIGFLREEIPALDVFREAAAD</sequence>
<name>A0ABM6F9A3_9BURK</name>
<feature type="domain" description="HTH lysR-type" evidence="5">
    <location>
        <begin position="1"/>
        <end position="58"/>
    </location>
</feature>
<dbReference type="InterPro" id="IPR058163">
    <property type="entry name" value="LysR-type_TF_proteobact-type"/>
</dbReference>
<evidence type="ECO:0000256" key="4">
    <source>
        <dbReference type="ARBA" id="ARBA00023163"/>
    </source>
</evidence>
<proteinExistence type="inferred from homology"/>
<dbReference type="PANTHER" id="PTHR30537:SF5">
    <property type="entry name" value="HTH-TYPE TRANSCRIPTIONAL ACTIVATOR TTDR-RELATED"/>
    <property type="match status" value="1"/>
</dbReference>
<dbReference type="RefSeq" id="WP_071038532.1">
    <property type="nucleotide sequence ID" value="NZ_CP017754.1"/>
</dbReference>
<dbReference type="Pfam" id="PF00126">
    <property type="entry name" value="HTH_1"/>
    <property type="match status" value="1"/>
</dbReference>
<keyword evidence="7" id="KW-1185">Reference proteome</keyword>
<dbReference type="SUPFAM" id="SSF46785">
    <property type="entry name" value="Winged helix' DNA-binding domain"/>
    <property type="match status" value="1"/>
</dbReference>
<dbReference type="CDD" id="cd08422">
    <property type="entry name" value="PBP2_CrgA_like"/>
    <property type="match status" value="1"/>
</dbReference>
<dbReference type="Gene3D" id="3.40.190.290">
    <property type="match status" value="1"/>
</dbReference>
<dbReference type="EMBL" id="CP017754">
    <property type="protein sequence ID" value="AOZ08253.1"/>
    <property type="molecule type" value="Genomic_DNA"/>
</dbReference>
<evidence type="ECO:0000256" key="2">
    <source>
        <dbReference type="ARBA" id="ARBA00023015"/>
    </source>
</evidence>
<dbReference type="Gene3D" id="1.10.10.10">
    <property type="entry name" value="Winged helix-like DNA-binding domain superfamily/Winged helix DNA-binding domain"/>
    <property type="match status" value="1"/>
</dbReference>
<evidence type="ECO:0000313" key="7">
    <source>
        <dbReference type="Proteomes" id="UP000177515"/>
    </source>
</evidence>
<evidence type="ECO:0000256" key="1">
    <source>
        <dbReference type="ARBA" id="ARBA00009437"/>
    </source>
</evidence>
<dbReference type="InterPro" id="IPR000847">
    <property type="entry name" value="LysR_HTH_N"/>
</dbReference>
<dbReference type="InterPro" id="IPR036388">
    <property type="entry name" value="WH-like_DNA-bd_sf"/>
</dbReference>
<keyword evidence="3" id="KW-0238">DNA-binding</keyword>
<evidence type="ECO:0000259" key="5">
    <source>
        <dbReference type="PROSITE" id="PS50931"/>
    </source>
</evidence>
<dbReference type="InterPro" id="IPR036390">
    <property type="entry name" value="WH_DNA-bd_sf"/>
</dbReference>
<evidence type="ECO:0000256" key="3">
    <source>
        <dbReference type="ARBA" id="ARBA00023125"/>
    </source>
</evidence>
<reference evidence="6 7" key="1">
    <citation type="submission" date="2016-10" db="EMBL/GenBank/DDBJ databases">
        <title>Complete genome sequences of three Cupriavidus strains isolated from various Malaysian environments.</title>
        <authorList>
            <person name="Abdullah A.A.-A."/>
            <person name="Shafie N.A.H."/>
            <person name="Lau N.S."/>
        </authorList>
    </citation>
    <scope>NUCLEOTIDE SEQUENCE [LARGE SCALE GENOMIC DNA]</scope>
    <source>
        <strain evidence="6 7">USMAA1020</strain>
    </source>
</reference>
<accession>A0ABM6F9A3</accession>
<gene>
    <name evidence="6" type="ORF">BKK80_19145</name>
</gene>
<keyword evidence="4" id="KW-0804">Transcription</keyword>
<dbReference type="Pfam" id="PF03466">
    <property type="entry name" value="LysR_substrate"/>
    <property type="match status" value="1"/>
</dbReference>
<dbReference type="InterPro" id="IPR005119">
    <property type="entry name" value="LysR_subst-bd"/>
</dbReference>